<dbReference type="EMBL" id="JARBHB010000002">
    <property type="protein sequence ID" value="KAJ8893442.1"/>
    <property type="molecule type" value="Genomic_DNA"/>
</dbReference>
<proteinExistence type="predicted"/>
<sequence length="130" mass="14287">MQPCEEAAPRPSIERAINCAPDEQVGNTTHKNFHTPVPPCFAMGTGTLHARADGAQQNNGTTIHSEWANNNVRHGVICTKATCERAFWADSREVNVTIRINDIETLNMELETDDIGDLGIAMVYQHVACI</sequence>
<evidence type="ECO:0000313" key="2">
    <source>
        <dbReference type="Proteomes" id="UP001159363"/>
    </source>
</evidence>
<protein>
    <submittedName>
        <fullName evidence="1">Uncharacterized protein</fullName>
    </submittedName>
</protein>
<name>A0ABQ9I9V9_9NEOP</name>
<comment type="caution">
    <text evidence="1">The sequence shown here is derived from an EMBL/GenBank/DDBJ whole genome shotgun (WGS) entry which is preliminary data.</text>
</comment>
<gene>
    <name evidence="1" type="ORF">PR048_006040</name>
</gene>
<reference evidence="1 2" key="1">
    <citation type="submission" date="2023-02" db="EMBL/GenBank/DDBJ databases">
        <title>LHISI_Scaffold_Assembly.</title>
        <authorList>
            <person name="Stuart O.P."/>
            <person name="Cleave R."/>
            <person name="Magrath M.J.L."/>
            <person name="Mikheyev A.S."/>
        </authorList>
    </citation>
    <scope>NUCLEOTIDE SEQUENCE [LARGE SCALE GENOMIC DNA]</scope>
    <source>
        <strain evidence="1">Daus_M_001</strain>
        <tissue evidence="1">Leg muscle</tissue>
    </source>
</reference>
<evidence type="ECO:0000313" key="1">
    <source>
        <dbReference type="EMBL" id="KAJ8893442.1"/>
    </source>
</evidence>
<dbReference type="Proteomes" id="UP001159363">
    <property type="component" value="Chromosome 2"/>
</dbReference>
<keyword evidence="2" id="KW-1185">Reference proteome</keyword>
<organism evidence="1 2">
    <name type="scientific">Dryococelus australis</name>
    <dbReference type="NCBI Taxonomy" id="614101"/>
    <lineage>
        <taxon>Eukaryota</taxon>
        <taxon>Metazoa</taxon>
        <taxon>Ecdysozoa</taxon>
        <taxon>Arthropoda</taxon>
        <taxon>Hexapoda</taxon>
        <taxon>Insecta</taxon>
        <taxon>Pterygota</taxon>
        <taxon>Neoptera</taxon>
        <taxon>Polyneoptera</taxon>
        <taxon>Phasmatodea</taxon>
        <taxon>Verophasmatodea</taxon>
        <taxon>Anareolatae</taxon>
        <taxon>Phasmatidae</taxon>
        <taxon>Eurycanthinae</taxon>
        <taxon>Dryococelus</taxon>
    </lineage>
</organism>
<accession>A0ABQ9I9V9</accession>